<comment type="caution">
    <text evidence="1">The sequence shown here is derived from an EMBL/GenBank/DDBJ whole genome shotgun (WGS) entry which is preliminary data.</text>
</comment>
<dbReference type="STRING" id="1798542.A3F54_04140"/>
<gene>
    <name evidence="1" type="ORF">A3F54_04140</name>
</gene>
<evidence type="ECO:0000313" key="1">
    <source>
        <dbReference type="EMBL" id="OGY84907.1"/>
    </source>
</evidence>
<dbReference type="SUPFAM" id="SSF55874">
    <property type="entry name" value="ATPase domain of HSP90 chaperone/DNA topoisomerase II/histidine kinase"/>
    <property type="match status" value="1"/>
</dbReference>
<dbReference type="Proteomes" id="UP000176952">
    <property type="component" value="Unassembled WGS sequence"/>
</dbReference>
<name>A0A1G2B9N1_9BACT</name>
<accession>A0A1G2B9N1</accession>
<sequence length="290" mass="32799">MGGIQNMKTIIVKNEKSDNLIEQFIALYLTLVGVSKNEKVTFDLTDTVWLYPMVILPIASYIIKTKSEFKNSKNDKTKGYLDTIKFPKGINSINEFSLRAQTHKNYVPISALERNKGLEREKLETMFSEMMIKSLGSVKGAESAILYPIGELITNIFEHSNDDLGLVFGQYYPKKSFLDICIVDSGRGLRRAYAEDKNIQVRDDEAIKKVLEGESIKAGKDRGYGVWTSKRMVCEALGGQFILISGSAAFIASQKKQKLLNMPNFYWEGVIISYRIPKPAHKIDITPYLE</sequence>
<evidence type="ECO:0000313" key="2">
    <source>
        <dbReference type="Proteomes" id="UP000176952"/>
    </source>
</evidence>
<dbReference type="InterPro" id="IPR036890">
    <property type="entry name" value="HATPase_C_sf"/>
</dbReference>
<reference evidence="1 2" key="1">
    <citation type="journal article" date="2016" name="Nat. Commun.">
        <title>Thousands of microbial genomes shed light on interconnected biogeochemical processes in an aquifer system.</title>
        <authorList>
            <person name="Anantharaman K."/>
            <person name="Brown C.T."/>
            <person name="Hug L.A."/>
            <person name="Sharon I."/>
            <person name="Castelle C.J."/>
            <person name="Probst A.J."/>
            <person name="Thomas B.C."/>
            <person name="Singh A."/>
            <person name="Wilkins M.J."/>
            <person name="Karaoz U."/>
            <person name="Brodie E.L."/>
            <person name="Williams K.H."/>
            <person name="Hubbard S.S."/>
            <person name="Banfield J.F."/>
        </authorList>
    </citation>
    <scope>NUCLEOTIDE SEQUENCE [LARGE SCALE GENOMIC DNA]</scope>
</reference>
<dbReference type="AlphaFoldDB" id="A0A1G2B9N1"/>
<proteinExistence type="predicted"/>
<evidence type="ECO:0008006" key="3">
    <source>
        <dbReference type="Google" id="ProtNLM"/>
    </source>
</evidence>
<protein>
    <recommendedName>
        <fullName evidence="3">Histidine kinase/HSP90-like ATPase domain-containing protein</fullName>
    </recommendedName>
</protein>
<organism evidence="1 2">
    <name type="scientific">Candidatus Kerfeldbacteria bacterium RIFCSPHIGHO2_12_FULL_48_17</name>
    <dbReference type="NCBI Taxonomy" id="1798542"/>
    <lineage>
        <taxon>Bacteria</taxon>
        <taxon>Candidatus Kerfeldiibacteriota</taxon>
    </lineage>
</organism>
<dbReference type="EMBL" id="MHKD01000009">
    <property type="protein sequence ID" value="OGY84907.1"/>
    <property type="molecule type" value="Genomic_DNA"/>
</dbReference>